<dbReference type="InterPro" id="IPR013083">
    <property type="entry name" value="Znf_RING/FYVE/PHD"/>
</dbReference>
<dbReference type="Gene3D" id="1.20.120.310">
    <property type="entry name" value="ERV/ALR sulfhydryl oxidase domain"/>
    <property type="match status" value="1"/>
</dbReference>
<evidence type="ECO:0000313" key="11">
    <source>
        <dbReference type="EMBL" id="OQS00256.1"/>
    </source>
</evidence>
<evidence type="ECO:0000259" key="9">
    <source>
        <dbReference type="PROSITE" id="PS51324"/>
    </source>
</evidence>
<dbReference type="InterPro" id="IPR036249">
    <property type="entry name" value="Thioredoxin-like_sf"/>
</dbReference>
<dbReference type="Pfam" id="PF00085">
    <property type="entry name" value="Thioredoxin"/>
    <property type="match status" value="1"/>
</dbReference>
<comment type="cofactor">
    <cofactor evidence="1 8">
        <name>FAD</name>
        <dbReference type="ChEBI" id="CHEBI:57692"/>
    </cofactor>
</comment>
<evidence type="ECO:0000256" key="5">
    <source>
        <dbReference type="ARBA" id="ARBA00023002"/>
    </source>
</evidence>
<dbReference type="PANTHER" id="PTHR22897">
    <property type="entry name" value="QUIESCIN Q6-RELATED SULFHYDRYL OXIDASE"/>
    <property type="match status" value="1"/>
</dbReference>
<comment type="catalytic activity">
    <reaction evidence="8">
        <text>2 R'C(R)SH + O2 = R'C(R)S-S(R)CR' + H2O2</text>
        <dbReference type="Rhea" id="RHEA:17357"/>
        <dbReference type="ChEBI" id="CHEBI:15379"/>
        <dbReference type="ChEBI" id="CHEBI:16240"/>
        <dbReference type="ChEBI" id="CHEBI:16520"/>
        <dbReference type="ChEBI" id="CHEBI:17412"/>
        <dbReference type="EC" id="1.8.3.2"/>
    </reaction>
</comment>
<dbReference type="GO" id="GO:0005615">
    <property type="term" value="C:extracellular space"/>
    <property type="evidence" value="ECO:0007669"/>
    <property type="project" value="TreeGrafter"/>
</dbReference>
<dbReference type="InterPro" id="IPR013766">
    <property type="entry name" value="Thioredoxin_domain"/>
</dbReference>
<dbReference type="SUPFAM" id="SSF52833">
    <property type="entry name" value="Thioredoxin-like"/>
    <property type="match status" value="1"/>
</dbReference>
<evidence type="ECO:0000256" key="3">
    <source>
        <dbReference type="ARBA" id="ARBA00022729"/>
    </source>
</evidence>
<dbReference type="SUPFAM" id="SSF57903">
    <property type="entry name" value="FYVE/PHD zinc finger"/>
    <property type="match status" value="1"/>
</dbReference>
<dbReference type="EMBL" id="JNBS01001729">
    <property type="protein sequence ID" value="OQS00256.1"/>
    <property type="molecule type" value="Genomic_DNA"/>
</dbReference>
<dbReference type="Pfam" id="PF08495">
    <property type="entry name" value="FIST"/>
    <property type="match status" value="1"/>
</dbReference>
<keyword evidence="6" id="KW-1015">Disulfide bond</keyword>
<dbReference type="InterPro" id="IPR013702">
    <property type="entry name" value="FIST_domain_N"/>
</dbReference>
<dbReference type="Pfam" id="PF04777">
    <property type="entry name" value="Evr1_Alr"/>
    <property type="match status" value="1"/>
</dbReference>
<feature type="domain" description="ERV/ALR sulfhydryl oxidase" evidence="9">
    <location>
        <begin position="1095"/>
        <end position="1204"/>
    </location>
</feature>
<evidence type="ECO:0000259" key="10">
    <source>
        <dbReference type="PROSITE" id="PS51352"/>
    </source>
</evidence>
<name>A0A1V9ZQF7_9STRA</name>
<evidence type="ECO:0000256" key="6">
    <source>
        <dbReference type="ARBA" id="ARBA00023157"/>
    </source>
</evidence>
<dbReference type="Gene3D" id="3.40.30.10">
    <property type="entry name" value="Glutaredoxin"/>
    <property type="match status" value="1"/>
</dbReference>
<evidence type="ECO:0000256" key="8">
    <source>
        <dbReference type="RuleBase" id="RU371123"/>
    </source>
</evidence>
<dbReference type="Gene3D" id="3.30.40.10">
    <property type="entry name" value="Zinc/RING finger domain, C3HC4 (zinc finger)"/>
    <property type="match status" value="1"/>
</dbReference>
<dbReference type="PROSITE" id="PS51352">
    <property type="entry name" value="THIOREDOXIN_2"/>
    <property type="match status" value="1"/>
</dbReference>
<keyword evidence="7" id="KW-0325">Glycoprotein</keyword>
<dbReference type="InterPro" id="IPR017905">
    <property type="entry name" value="ERV/ALR_sulphydryl_oxidase"/>
</dbReference>
<sequence length="1299" mass="145507">MGSQARQRRVEQRLYAETRAKTWLQVLSDETMTWNSQGAKHNIILSKSILEQRQLIVAKAVTRIPTRLPNIIKELFQSVESTKAFQKWTKLIFPETYLDGAIVENLYDNYEVPFNQRATTKWYATSSPKSKLLKANDYFVVESIGVETNVHGHLTACTLYQESIAEMDGQDIGRRSSYERDHIDALLVRFERLSTMNSSEQVLCSILFQKIPSSSIEFPFGKHPAIGMSYRLAIGFRKAFEVATPLPSPLNHCITCRRSFHLFKRKHLCRFCNSCLCSSCFQTHMCPDPSAIPMENDDEAKLLTWMRRMAAESSNSSVFTEEQSRVIENGLLTSITSPMSSESISDTPIMGLFSQEKEQLTDYGALSSDLVASTPTPFDSVVFESNVAVKSTSIPEEPCTNEILVDGSIVSCASAWALDTDIEVAVNSVLEDLHAIIGHAHFMVVSYSSNISPQDIQVLLEKYVPGVPYIGGTIARGICDEQTWVTKHKNSPEGLVAIWGIHDPFGSYIVGHTKYDQSTAMRQVSFAIEKSLKDLEDSPDFCMVFASPLYIDDALEGAKSALKKCPVVGGCATNANSKTWSQISSASHFTQLGMSYCLVAPSVKTILSWFSGYEPIDERLCTGLVTDIQQKTLYEIGKRPAADVYYEWLAIASDRTSNDLTKASIPKLGNLHPIGHIIKQNDKTTVCSTPVMLDISFDSNALTLSHPIEKGETIALMGISASSLTNSVAKWGQHVQSLTSNVNGCLLFMPTSIQVLLGSQAMSAMINEYKKWSKEASFLALSSFGQIGPAPQSSGSLYDPLMFSSIPMALRSATCLDCCMKSVLAVLAVPIAAFWGGNREPLFTDSFSIETLTKDNFDKTVLNDEKSIWLVDFYAPWCPHCRHFAPHYEAVADHYAECNDLRFGVVDCTIYTDICTRYEIMAYPALRMFHLENRPVEMPFMPRAKTFESVVTWIETAFNEKNRSTNVALPDFKAFELADSPKNIRGANKGVDKKVAAVDARVDRLRDAAHSLVFAFETSFFMGTDYLNGERYTAARTWLRLLAALFPLEANQKQLAELLYRFESQSSWTSDEWRLLIAMWKSDTLGNTYPKDLFTRPNYAVCETYTCGVWFLFHELTVADLPEKFAPLDVALGIRTFVEHFFGCELCRMHFLKANPVDRLEGLMEKSDKGKDALVLWMYHMHNIVNVNVEHEVWPSKTDCKLCYKTSTASANRTDVVENAMLKFMKKAYFFPSTDADIDRPFLANEVAMGGNGTAIKGSTTWDLYKPSSPIEIAPFLIIGIMFFIVYKRKPTHDIAKES</sequence>
<evidence type="ECO:0000256" key="4">
    <source>
        <dbReference type="ARBA" id="ARBA00022827"/>
    </source>
</evidence>
<dbReference type="PANTHER" id="PTHR22897:SF8">
    <property type="entry name" value="SULFHYDRYL OXIDASE"/>
    <property type="match status" value="1"/>
</dbReference>
<gene>
    <name evidence="11" type="ORF">THRCLA_06097</name>
</gene>
<evidence type="ECO:0000256" key="7">
    <source>
        <dbReference type="ARBA" id="ARBA00023180"/>
    </source>
</evidence>
<dbReference type="EC" id="1.8.3.2" evidence="8"/>
<keyword evidence="8" id="KW-0472">Membrane</keyword>
<keyword evidence="2 8" id="KW-0285">Flavoprotein</keyword>
<dbReference type="Proteomes" id="UP000243217">
    <property type="component" value="Unassembled WGS sequence"/>
</dbReference>
<keyword evidence="4 8" id="KW-0274">FAD</keyword>
<dbReference type="InterPro" id="IPR036774">
    <property type="entry name" value="ERV/ALR_sulphydryl_oxid_sf"/>
</dbReference>
<dbReference type="GO" id="GO:0006457">
    <property type="term" value="P:protein folding"/>
    <property type="evidence" value="ECO:0007669"/>
    <property type="project" value="TreeGrafter"/>
</dbReference>
<dbReference type="GO" id="GO:0000139">
    <property type="term" value="C:Golgi membrane"/>
    <property type="evidence" value="ECO:0007669"/>
    <property type="project" value="TreeGrafter"/>
</dbReference>
<accession>A0A1V9ZQF7</accession>
<evidence type="ECO:0000256" key="1">
    <source>
        <dbReference type="ARBA" id="ARBA00001974"/>
    </source>
</evidence>
<dbReference type="GO" id="GO:0003756">
    <property type="term" value="F:protein disulfide isomerase activity"/>
    <property type="evidence" value="ECO:0007669"/>
    <property type="project" value="TreeGrafter"/>
</dbReference>
<keyword evidence="12" id="KW-1185">Reference proteome</keyword>
<dbReference type="InterPro" id="IPR011011">
    <property type="entry name" value="Znf_FYVE_PHD"/>
</dbReference>
<keyword evidence="3" id="KW-0732">Signal</keyword>
<protein>
    <recommendedName>
        <fullName evidence="8">Sulfhydryl oxidase</fullName>
        <ecNumber evidence="8">1.8.3.2</ecNumber>
    </recommendedName>
</protein>
<reference evidence="11 12" key="1">
    <citation type="journal article" date="2014" name="Genome Biol. Evol.">
        <title>The secreted proteins of Achlya hypogyna and Thraustotheca clavata identify the ancestral oomycete secretome and reveal gene acquisitions by horizontal gene transfer.</title>
        <authorList>
            <person name="Misner I."/>
            <person name="Blouin N."/>
            <person name="Leonard G."/>
            <person name="Richards T.A."/>
            <person name="Lane C.E."/>
        </authorList>
    </citation>
    <scope>NUCLEOTIDE SEQUENCE [LARGE SCALE GENOMIC DNA]</scope>
    <source>
        <strain evidence="11 12">ATCC 34112</strain>
    </source>
</reference>
<keyword evidence="8" id="KW-1133">Transmembrane helix</keyword>
<keyword evidence="5 8" id="KW-0560">Oxidoreductase</keyword>
<keyword evidence="8" id="KW-0812">Transmembrane</keyword>
<dbReference type="CDD" id="cd02961">
    <property type="entry name" value="PDI_a_family"/>
    <property type="match status" value="1"/>
</dbReference>
<proteinExistence type="predicted"/>
<dbReference type="InterPro" id="IPR017937">
    <property type="entry name" value="Thioredoxin_CS"/>
</dbReference>
<dbReference type="PROSITE" id="PS51324">
    <property type="entry name" value="ERV_ALR"/>
    <property type="match status" value="1"/>
</dbReference>
<dbReference type="SUPFAM" id="SSF69000">
    <property type="entry name" value="FAD-dependent thiol oxidase"/>
    <property type="match status" value="1"/>
</dbReference>
<dbReference type="PROSITE" id="PS00194">
    <property type="entry name" value="THIOREDOXIN_1"/>
    <property type="match status" value="1"/>
</dbReference>
<organism evidence="11 12">
    <name type="scientific">Thraustotheca clavata</name>
    <dbReference type="NCBI Taxonomy" id="74557"/>
    <lineage>
        <taxon>Eukaryota</taxon>
        <taxon>Sar</taxon>
        <taxon>Stramenopiles</taxon>
        <taxon>Oomycota</taxon>
        <taxon>Saprolegniomycetes</taxon>
        <taxon>Saprolegniales</taxon>
        <taxon>Achlyaceae</taxon>
        <taxon>Thraustotheca</taxon>
    </lineage>
</organism>
<feature type="transmembrane region" description="Helical" evidence="8">
    <location>
        <begin position="1269"/>
        <end position="1287"/>
    </location>
</feature>
<dbReference type="InterPro" id="IPR039798">
    <property type="entry name" value="Sulfhydryl_oxidase"/>
</dbReference>
<dbReference type="OrthoDB" id="59470at2759"/>
<evidence type="ECO:0000256" key="2">
    <source>
        <dbReference type="ARBA" id="ARBA00022630"/>
    </source>
</evidence>
<comment type="caution">
    <text evidence="11">The sequence shown here is derived from an EMBL/GenBank/DDBJ whole genome shotgun (WGS) entry which is preliminary data.</text>
</comment>
<evidence type="ECO:0000313" key="12">
    <source>
        <dbReference type="Proteomes" id="UP000243217"/>
    </source>
</evidence>
<dbReference type="GO" id="GO:0016971">
    <property type="term" value="F:flavin-dependent sulfhydryl oxidase activity"/>
    <property type="evidence" value="ECO:0007669"/>
    <property type="project" value="InterPro"/>
</dbReference>
<feature type="domain" description="Thioredoxin" evidence="10">
    <location>
        <begin position="841"/>
        <end position="959"/>
    </location>
</feature>